<dbReference type="GO" id="GO:0003677">
    <property type="term" value="F:DNA binding"/>
    <property type="evidence" value="ECO:0007669"/>
    <property type="project" value="UniProtKB-KW"/>
</dbReference>
<keyword evidence="2" id="KW-0238">DNA-binding</keyword>
<proteinExistence type="predicted"/>
<dbReference type="InterPro" id="IPR050679">
    <property type="entry name" value="Bact_HTH_transcr_reg"/>
</dbReference>
<evidence type="ECO:0000256" key="3">
    <source>
        <dbReference type="ARBA" id="ARBA00023163"/>
    </source>
</evidence>
<dbReference type="PANTHER" id="PTHR44846">
    <property type="entry name" value="MANNOSYL-D-GLYCERATE TRANSPORT/METABOLISM SYSTEM REPRESSOR MNGR-RELATED"/>
    <property type="match status" value="1"/>
</dbReference>
<gene>
    <name evidence="5" type="ORF">M9978_11235</name>
</gene>
<dbReference type="SUPFAM" id="SSF64288">
    <property type="entry name" value="Chorismate lyase-like"/>
    <property type="match status" value="1"/>
</dbReference>
<dbReference type="PROSITE" id="PS50949">
    <property type="entry name" value="HTH_GNTR"/>
    <property type="match status" value="1"/>
</dbReference>
<comment type="caution">
    <text evidence="5">The sequence shown here is derived from an EMBL/GenBank/DDBJ whole genome shotgun (WGS) entry which is preliminary data.</text>
</comment>
<dbReference type="Gene3D" id="1.10.10.10">
    <property type="entry name" value="Winged helix-like DNA-binding domain superfamily/Winged helix DNA-binding domain"/>
    <property type="match status" value="1"/>
</dbReference>
<dbReference type="PRINTS" id="PR00035">
    <property type="entry name" value="HTHGNTR"/>
</dbReference>
<dbReference type="Proteomes" id="UP001139451">
    <property type="component" value="Unassembled WGS sequence"/>
</dbReference>
<dbReference type="Gene3D" id="3.40.1410.10">
    <property type="entry name" value="Chorismate lyase-like"/>
    <property type="match status" value="1"/>
</dbReference>
<evidence type="ECO:0000313" key="5">
    <source>
        <dbReference type="EMBL" id="MCP3731004.1"/>
    </source>
</evidence>
<sequence>MSLPLHERIRREIEADILAGTLPPGARLPTELELMARHGCARMTVSKALSALATAGLVDRRKRAGSFVARPKVHSMVLDIPDLAVEVERRGQRYRYELLHRTVRAADPASPVEAALAGTGELLRIEGVHHADDRPLAVEDRLISLAAVPEIRAVDFGLISPGAWLLGHVPWTEAELRVAAVAAEGEAAARLDRPAGTACLAVERRTWRGADGITWVRQLLSGSDFDLVASFGPTRAG</sequence>
<dbReference type="InterPro" id="IPR036390">
    <property type="entry name" value="WH_DNA-bd_sf"/>
</dbReference>
<evidence type="ECO:0000256" key="2">
    <source>
        <dbReference type="ARBA" id="ARBA00023125"/>
    </source>
</evidence>
<dbReference type="AlphaFoldDB" id="A0A9X2KKY7"/>
<dbReference type="PANTHER" id="PTHR44846:SF16">
    <property type="entry name" value="TRANSCRIPTIONAL REGULATOR PHNF-RELATED"/>
    <property type="match status" value="1"/>
</dbReference>
<dbReference type="Pfam" id="PF00392">
    <property type="entry name" value="GntR"/>
    <property type="match status" value="1"/>
</dbReference>
<dbReference type="InterPro" id="IPR000524">
    <property type="entry name" value="Tscrpt_reg_HTH_GntR"/>
</dbReference>
<dbReference type="EMBL" id="JAMLDX010000007">
    <property type="protein sequence ID" value="MCP3731004.1"/>
    <property type="molecule type" value="Genomic_DNA"/>
</dbReference>
<organism evidence="5 6">
    <name type="scientific">Sphingomonas tagetis</name>
    <dbReference type="NCBI Taxonomy" id="2949092"/>
    <lineage>
        <taxon>Bacteria</taxon>
        <taxon>Pseudomonadati</taxon>
        <taxon>Pseudomonadota</taxon>
        <taxon>Alphaproteobacteria</taxon>
        <taxon>Sphingomonadales</taxon>
        <taxon>Sphingomonadaceae</taxon>
        <taxon>Sphingomonas</taxon>
    </lineage>
</organism>
<evidence type="ECO:0000313" key="6">
    <source>
        <dbReference type="Proteomes" id="UP001139451"/>
    </source>
</evidence>
<dbReference type="InterPro" id="IPR036388">
    <property type="entry name" value="WH-like_DNA-bd_sf"/>
</dbReference>
<accession>A0A9X2KKY7</accession>
<feature type="domain" description="HTH gntR-type" evidence="4">
    <location>
        <begin position="3"/>
        <end position="71"/>
    </location>
</feature>
<dbReference type="RefSeq" id="WP_254293167.1">
    <property type="nucleotide sequence ID" value="NZ_JAMLDX010000007.1"/>
</dbReference>
<protein>
    <submittedName>
        <fullName evidence="5">UTRA domain-containing protein</fullName>
    </submittedName>
</protein>
<dbReference type="GO" id="GO:0003700">
    <property type="term" value="F:DNA-binding transcription factor activity"/>
    <property type="evidence" value="ECO:0007669"/>
    <property type="project" value="InterPro"/>
</dbReference>
<reference evidence="5" key="1">
    <citation type="submission" date="2022-05" db="EMBL/GenBank/DDBJ databases">
        <title>Sphingomonas sp. strain MG17 Genome sequencing and assembly.</title>
        <authorList>
            <person name="Kim I."/>
        </authorList>
    </citation>
    <scope>NUCLEOTIDE SEQUENCE</scope>
    <source>
        <strain evidence="5">MG17</strain>
    </source>
</reference>
<dbReference type="CDD" id="cd07377">
    <property type="entry name" value="WHTH_GntR"/>
    <property type="match status" value="1"/>
</dbReference>
<dbReference type="Pfam" id="PF07702">
    <property type="entry name" value="UTRA"/>
    <property type="match status" value="1"/>
</dbReference>
<keyword evidence="6" id="KW-1185">Reference proteome</keyword>
<dbReference type="SMART" id="SM00866">
    <property type="entry name" value="UTRA"/>
    <property type="match status" value="1"/>
</dbReference>
<evidence type="ECO:0000259" key="4">
    <source>
        <dbReference type="PROSITE" id="PS50949"/>
    </source>
</evidence>
<dbReference type="InterPro" id="IPR028978">
    <property type="entry name" value="Chorismate_lyase_/UTRA_dom_sf"/>
</dbReference>
<keyword evidence="3" id="KW-0804">Transcription</keyword>
<name>A0A9X2KKY7_9SPHN</name>
<dbReference type="InterPro" id="IPR011663">
    <property type="entry name" value="UTRA"/>
</dbReference>
<dbReference type="SMART" id="SM00345">
    <property type="entry name" value="HTH_GNTR"/>
    <property type="match status" value="1"/>
</dbReference>
<keyword evidence="1" id="KW-0805">Transcription regulation</keyword>
<evidence type="ECO:0000256" key="1">
    <source>
        <dbReference type="ARBA" id="ARBA00023015"/>
    </source>
</evidence>
<dbReference type="SUPFAM" id="SSF46785">
    <property type="entry name" value="Winged helix' DNA-binding domain"/>
    <property type="match status" value="1"/>
</dbReference>